<protein>
    <submittedName>
        <fullName evidence="1">Uncharacterized protein</fullName>
    </submittedName>
</protein>
<reference evidence="2" key="1">
    <citation type="journal article" date="2023" name="Front. Plant Sci.">
        <title>Chromosomal-level genome assembly of Melastoma candidum provides insights into trichome evolution.</title>
        <authorList>
            <person name="Zhong Y."/>
            <person name="Wu W."/>
            <person name="Sun C."/>
            <person name="Zou P."/>
            <person name="Liu Y."/>
            <person name="Dai S."/>
            <person name="Zhou R."/>
        </authorList>
    </citation>
    <scope>NUCLEOTIDE SEQUENCE [LARGE SCALE GENOMIC DNA]</scope>
</reference>
<name>A0ACB9MPC5_9MYRT</name>
<keyword evidence="2" id="KW-1185">Reference proteome</keyword>
<comment type="caution">
    <text evidence="1">The sequence shown here is derived from an EMBL/GenBank/DDBJ whole genome shotgun (WGS) entry which is preliminary data.</text>
</comment>
<dbReference type="Proteomes" id="UP001057402">
    <property type="component" value="Chromosome 9"/>
</dbReference>
<evidence type="ECO:0000313" key="2">
    <source>
        <dbReference type="Proteomes" id="UP001057402"/>
    </source>
</evidence>
<proteinExistence type="predicted"/>
<organism evidence="1 2">
    <name type="scientific">Melastoma candidum</name>
    <dbReference type="NCBI Taxonomy" id="119954"/>
    <lineage>
        <taxon>Eukaryota</taxon>
        <taxon>Viridiplantae</taxon>
        <taxon>Streptophyta</taxon>
        <taxon>Embryophyta</taxon>
        <taxon>Tracheophyta</taxon>
        <taxon>Spermatophyta</taxon>
        <taxon>Magnoliopsida</taxon>
        <taxon>eudicotyledons</taxon>
        <taxon>Gunneridae</taxon>
        <taxon>Pentapetalae</taxon>
        <taxon>rosids</taxon>
        <taxon>malvids</taxon>
        <taxon>Myrtales</taxon>
        <taxon>Melastomataceae</taxon>
        <taxon>Melastomatoideae</taxon>
        <taxon>Melastomateae</taxon>
        <taxon>Melastoma</taxon>
    </lineage>
</organism>
<dbReference type="EMBL" id="CM042888">
    <property type="protein sequence ID" value="KAI4325279.1"/>
    <property type="molecule type" value="Genomic_DNA"/>
</dbReference>
<sequence>MDLKMSTDRALELRLGLPGDSPAEPRQEKKRLFWEIADKGSRNDDLQTKNQVVGWPPVCSYRKRVIPSSKKEADPSKTFMKVSMDGAVYLRKIELGAQGGYRVLVKAIQTLFSCTGIGLAEDTEEDDSLEYMLIYEDKDGDWMLVGDVPWKMFLGSCKRLRVAKRSDYVKHMRLSTAHHHRLSVG</sequence>
<evidence type="ECO:0000313" key="1">
    <source>
        <dbReference type="EMBL" id="KAI4325279.1"/>
    </source>
</evidence>
<accession>A0ACB9MPC5</accession>
<gene>
    <name evidence="1" type="ORF">MLD38_030692</name>
</gene>